<dbReference type="PANTHER" id="PTHR13049">
    <property type="entry name" value="DUF814-RELATED"/>
    <property type="match status" value="1"/>
</dbReference>
<comment type="subunit">
    <text evidence="3">Interacts (via cytoplasmic region) with ILK.</text>
</comment>
<dbReference type="AlphaFoldDB" id="A0A3Q4G7V8"/>
<dbReference type="InterPro" id="IPR039730">
    <property type="entry name" value="Jlp2/Ccd25"/>
</dbReference>
<dbReference type="GeneTree" id="ENSGT00390000004380"/>
<evidence type="ECO:0000259" key="5">
    <source>
        <dbReference type="Pfam" id="PF05670"/>
    </source>
</evidence>
<evidence type="ECO:0000256" key="1">
    <source>
        <dbReference type="ARBA" id="ARBA00008998"/>
    </source>
</evidence>
<organism evidence="6 7">
    <name type="scientific">Neolamprologus brichardi</name>
    <name type="common">Fairy cichlid</name>
    <name type="synonym">Lamprologus brichardi</name>
    <dbReference type="NCBI Taxonomy" id="32507"/>
    <lineage>
        <taxon>Eukaryota</taxon>
        <taxon>Metazoa</taxon>
        <taxon>Chordata</taxon>
        <taxon>Craniata</taxon>
        <taxon>Vertebrata</taxon>
        <taxon>Euteleostomi</taxon>
        <taxon>Actinopterygii</taxon>
        <taxon>Neopterygii</taxon>
        <taxon>Teleostei</taxon>
        <taxon>Neoteleostei</taxon>
        <taxon>Acanthomorphata</taxon>
        <taxon>Ovalentaria</taxon>
        <taxon>Cichlomorphae</taxon>
        <taxon>Cichliformes</taxon>
        <taxon>Cichlidae</taxon>
        <taxon>African cichlids</taxon>
        <taxon>Pseudocrenilabrinae</taxon>
        <taxon>Lamprologini</taxon>
        <taxon>Neolamprologus</taxon>
    </lineage>
</organism>
<reference evidence="6" key="1">
    <citation type="submission" date="2025-08" db="UniProtKB">
        <authorList>
            <consortium name="Ensembl"/>
        </authorList>
    </citation>
    <scope>IDENTIFICATION</scope>
</reference>
<sequence>MKVRELSFDRALTPFSTFLRCVLYLFIPVLLCCLNTGNKSLIESHHLLTRGCFMPTDEDLIKYGWPEDIWFHVDKLSSAHVYLRMPKGQTIDDIPPEVLIDCAQLVKNNSIQGCKMNNINVVYTPWANLKKTGDMDVGQIGFYRQKEVKIVAVEKKINEIINRLEKTKVERFADLAAEKESRDQEERNEKKAQLQEQKRREKEEQKRKKEQEELRNYSSLMRTENMKTNEVNTKKDSIILFI</sequence>
<proteinExistence type="inferred from homology"/>
<dbReference type="Proteomes" id="UP000261580">
    <property type="component" value="Unassembled WGS sequence"/>
</dbReference>
<keyword evidence="7" id="KW-1185">Reference proteome</keyword>
<dbReference type="OMA" id="YHDEKAV"/>
<dbReference type="Ensembl" id="ENSNBRT00000004604.1">
    <property type="protein sequence ID" value="ENSNBRP00000004466.1"/>
    <property type="gene ID" value="ENSNBRG00000003550.1"/>
</dbReference>
<feature type="region of interest" description="Disordered" evidence="4">
    <location>
        <begin position="177"/>
        <end position="229"/>
    </location>
</feature>
<feature type="domain" description="NFACT RNA-binding" evidence="5">
    <location>
        <begin position="56"/>
        <end position="143"/>
    </location>
</feature>
<name>A0A3Q4G7V8_NEOBR</name>
<protein>
    <recommendedName>
        <fullName evidence="2">Coiled-coil domain-containing protein 25</fullName>
    </recommendedName>
</protein>
<evidence type="ECO:0000313" key="7">
    <source>
        <dbReference type="Proteomes" id="UP000261580"/>
    </source>
</evidence>
<feature type="compositionally biased region" description="Basic and acidic residues" evidence="4">
    <location>
        <begin position="177"/>
        <end position="215"/>
    </location>
</feature>
<dbReference type="InterPro" id="IPR008532">
    <property type="entry name" value="NFACT_RNA-bd"/>
</dbReference>
<dbReference type="Bgee" id="ENSNBRG00000003550">
    <property type="expression patterns" value="Expressed in skeletal muscle tissue and 6 other cell types or tissues"/>
</dbReference>
<dbReference type="PANTHER" id="PTHR13049:SF2">
    <property type="entry name" value="COILED-COIL DOMAIN-CONTAINING PROTEIN 25"/>
    <property type="match status" value="1"/>
</dbReference>
<evidence type="ECO:0000313" key="6">
    <source>
        <dbReference type="Ensembl" id="ENSNBRP00000004466.1"/>
    </source>
</evidence>
<accession>A0A3Q4G7V8</accession>
<dbReference type="STRING" id="32507.ENSNBRP00000004466"/>
<dbReference type="Pfam" id="PF05670">
    <property type="entry name" value="NFACT-R_1"/>
    <property type="match status" value="1"/>
</dbReference>
<evidence type="ECO:0000256" key="3">
    <source>
        <dbReference type="ARBA" id="ARBA00024214"/>
    </source>
</evidence>
<evidence type="ECO:0000256" key="4">
    <source>
        <dbReference type="SAM" id="MobiDB-lite"/>
    </source>
</evidence>
<evidence type="ECO:0000256" key="2">
    <source>
        <dbReference type="ARBA" id="ARBA00016700"/>
    </source>
</evidence>
<comment type="similarity">
    <text evidence="1">Belongs to the CCDC25 family.</text>
</comment>
<reference evidence="6" key="2">
    <citation type="submission" date="2025-09" db="UniProtKB">
        <authorList>
            <consortium name="Ensembl"/>
        </authorList>
    </citation>
    <scope>IDENTIFICATION</scope>
</reference>